<protein>
    <submittedName>
        <fullName evidence="1">Uncharacterized protein</fullName>
    </submittedName>
</protein>
<reference evidence="1 2" key="1">
    <citation type="submission" date="2017-09" db="EMBL/GenBank/DDBJ databases">
        <title>Evaluation of Pacific Biosciences Sequencing Technology to Finishing C. thermocellum Genome Sequences.</title>
        <authorList>
            <person name="Brown S."/>
        </authorList>
    </citation>
    <scope>NUCLEOTIDE SEQUENCE [LARGE SCALE GENOMIC DNA]</scope>
    <source>
        <strain evidence="1 2">AD2</strain>
    </source>
</reference>
<comment type="caution">
    <text evidence="1">The sequence shown here is derived from an EMBL/GenBank/DDBJ whole genome shotgun (WGS) entry which is preliminary data.</text>
</comment>
<evidence type="ECO:0000313" key="2">
    <source>
        <dbReference type="Proteomes" id="UP000223596"/>
    </source>
</evidence>
<dbReference type="Proteomes" id="UP000223596">
    <property type="component" value="Unassembled WGS sequence"/>
</dbReference>
<accession>A0AB36TKW2</accession>
<dbReference type="AlphaFoldDB" id="A0AB36TKW2"/>
<sequence length="87" mass="10808">MLKNFHHVVFEEYDNENGLVLDSEKLYIRYDLAMLEHFKNEHPEYIPSKDASPEEIVEYHMKFYRWYKNEDCHKLIEDYLKEFFGVR</sequence>
<dbReference type="EMBL" id="PDBW01000001">
    <property type="protein sequence ID" value="PFH04166.1"/>
    <property type="molecule type" value="Genomic_DNA"/>
</dbReference>
<gene>
    <name evidence="1" type="ORF">M972_112993</name>
</gene>
<organism evidence="1 2">
    <name type="scientific">Acetivibrio thermocellus AD2</name>
    <dbReference type="NCBI Taxonomy" id="1138384"/>
    <lineage>
        <taxon>Bacteria</taxon>
        <taxon>Bacillati</taxon>
        <taxon>Bacillota</taxon>
        <taxon>Clostridia</taxon>
        <taxon>Eubacteriales</taxon>
        <taxon>Oscillospiraceae</taxon>
        <taxon>Acetivibrio</taxon>
    </lineage>
</organism>
<name>A0AB36TKW2_ACETH</name>
<dbReference type="RefSeq" id="WP_003516818.1">
    <property type="nucleotide sequence ID" value="NZ_CP013828.1"/>
</dbReference>
<evidence type="ECO:0000313" key="1">
    <source>
        <dbReference type="EMBL" id="PFH04166.1"/>
    </source>
</evidence>
<proteinExistence type="predicted"/>